<dbReference type="Pfam" id="PF20628">
    <property type="entry name" value="Dyp_perox_C"/>
    <property type="match status" value="1"/>
</dbReference>
<evidence type="ECO:0000313" key="11">
    <source>
        <dbReference type="Proteomes" id="UP000636960"/>
    </source>
</evidence>
<evidence type="ECO:0000256" key="2">
    <source>
        <dbReference type="ARBA" id="ARBA00022559"/>
    </source>
</evidence>
<evidence type="ECO:0000256" key="8">
    <source>
        <dbReference type="ARBA" id="ARBA00025737"/>
    </source>
</evidence>
<keyword evidence="5" id="KW-0732">Signal</keyword>
<evidence type="ECO:0000256" key="4">
    <source>
        <dbReference type="ARBA" id="ARBA00022723"/>
    </source>
</evidence>
<dbReference type="GO" id="GO:0005829">
    <property type="term" value="C:cytosol"/>
    <property type="evidence" value="ECO:0007669"/>
    <property type="project" value="TreeGrafter"/>
</dbReference>
<dbReference type="SUPFAM" id="SSF54909">
    <property type="entry name" value="Dimeric alpha+beta barrel"/>
    <property type="match status" value="1"/>
</dbReference>
<proteinExistence type="inferred from homology"/>
<evidence type="ECO:0000256" key="3">
    <source>
        <dbReference type="ARBA" id="ARBA00022617"/>
    </source>
</evidence>
<reference evidence="10" key="1">
    <citation type="submission" date="2021-01" db="EMBL/GenBank/DDBJ databases">
        <title>Whole genome shotgun sequence of Actinoplanes rishiriensis NBRC 108556.</title>
        <authorList>
            <person name="Komaki H."/>
            <person name="Tamura T."/>
        </authorList>
    </citation>
    <scope>NUCLEOTIDE SEQUENCE</scope>
    <source>
        <strain evidence="10">NBRC 108556</strain>
    </source>
</reference>
<gene>
    <name evidence="10" type="ORF">Ari01nite_27990</name>
</gene>
<organism evidence="10 11">
    <name type="scientific">Paractinoplanes rishiriensis</name>
    <dbReference type="NCBI Taxonomy" id="1050105"/>
    <lineage>
        <taxon>Bacteria</taxon>
        <taxon>Bacillati</taxon>
        <taxon>Actinomycetota</taxon>
        <taxon>Actinomycetes</taxon>
        <taxon>Micromonosporales</taxon>
        <taxon>Micromonosporaceae</taxon>
        <taxon>Paractinoplanes</taxon>
    </lineage>
</organism>
<comment type="caution">
    <text evidence="10">The sequence shown here is derived from an EMBL/GenBank/DDBJ whole genome shotgun (WGS) entry which is preliminary data.</text>
</comment>
<dbReference type="InterPro" id="IPR011008">
    <property type="entry name" value="Dimeric_a/b-barrel"/>
</dbReference>
<keyword evidence="6" id="KW-0560">Oxidoreductase</keyword>
<sequence length="489" mass="52977">MAIDASSPLADPQQIQGNILRPFGGECQAFLFLSFASDRRAARRWLGRLAGRISGTGDVGESRVSPASSRIAPGRSLTGLGLTATGLVLLHGEVAGDLAGYDAFWRGPLGPRFDDAGLLTTAPALLGDVDESDPRKWVVGGPDGPPVDAIVTLAAGDPDTLHAAVDREIRAADDAQVEIHRIPGEYRDRAQIGRVLRNADGKRIEHFGFADGISQPAVRGYPDPELRSRRTPSAVIATGEFILGCAGERRPATWVPSPSPAPWMVGGSFQVFRRLRQNVPGWWDKMSDLAGAGGDPDEEAARVLGRHLDGKPLARLRKGGDHNAFDFGGDEDGERTPLFAHIRKMNPREDRVFRDRGHKMLRRGIPYGSECNRDHRDDADRGLLFNSFMASIENQFEFLQRRWANDPQFPASTVARYRPGTFERRVDGLDPVLGDSAEAARRRLGDDVVGQIPKSAFGGLVTTTGAVYAFAPSLRALRSLAGSDRLGAP</sequence>
<dbReference type="NCBIfam" id="TIGR01413">
    <property type="entry name" value="Dyp_perox_fam"/>
    <property type="match status" value="1"/>
</dbReference>
<keyword evidence="2 10" id="KW-0575">Peroxidase</keyword>
<feature type="domain" description="Dyp-type peroxidase C-terminal" evidence="9">
    <location>
        <begin position="259"/>
        <end position="404"/>
    </location>
</feature>
<evidence type="ECO:0000256" key="5">
    <source>
        <dbReference type="ARBA" id="ARBA00022729"/>
    </source>
</evidence>
<dbReference type="GO" id="GO:0020037">
    <property type="term" value="F:heme binding"/>
    <property type="evidence" value="ECO:0007669"/>
    <property type="project" value="InterPro"/>
</dbReference>
<dbReference type="RefSeq" id="WP_203781628.1">
    <property type="nucleotide sequence ID" value="NZ_BOMV01000026.1"/>
</dbReference>
<evidence type="ECO:0000256" key="6">
    <source>
        <dbReference type="ARBA" id="ARBA00023002"/>
    </source>
</evidence>
<dbReference type="GO" id="GO:0004601">
    <property type="term" value="F:peroxidase activity"/>
    <property type="evidence" value="ECO:0007669"/>
    <property type="project" value="UniProtKB-KW"/>
</dbReference>
<accession>A0A919MUH1</accession>
<name>A0A919MUH1_9ACTN</name>
<comment type="cofactor">
    <cofactor evidence="1">
        <name>heme b</name>
        <dbReference type="ChEBI" id="CHEBI:60344"/>
    </cofactor>
</comment>
<dbReference type="PROSITE" id="PS51404">
    <property type="entry name" value="DYP_PEROXIDASE"/>
    <property type="match status" value="1"/>
</dbReference>
<evidence type="ECO:0000256" key="1">
    <source>
        <dbReference type="ARBA" id="ARBA00001970"/>
    </source>
</evidence>
<keyword evidence="7" id="KW-0408">Iron</keyword>
<comment type="similarity">
    <text evidence="8">Belongs to the DyP-type peroxidase family.</text>
</comment>
<dbReference type="InterPro" id="IPR006314">
    <property type="entry name" value="Dyp_peroxidase"/>
</dbReference>
<dbReference type="PANTHER" id="PTHR30521">
    <property type="entry name" value="DEFERROCHELATASE/PEROXIDASE"/>
    <property type="match status" value="1"/>
</dbReference>
<evidence type="ECO:0000259" key="9">
    <source>
        <dbReference type="Pfam" id="PF20628"/>
    </source>
</evidence>
<keyword evidence="11" id="KW-1185">Reference proteome</keyword>
<evidence type="ECO:0000256" key="7">
    <source>
        <dbReference type="ARBA" id="ARBA00023004"/>
    </source>
</evidence>
<dbReference type="AlphaFoldDB" id="A0A919MUH1"/>
<dbReference type="PANTHER" id="PTHR30521:SF4">
    <property type="entry name" value="DEFERROCHELATASE"/>
    <property type="match status" value="1"/>
</dbReference>
<dbReference type="EMBL" id="BOMV01000026">
    <property type="protein sequence ID" value="GIE95334.1"/>
    <property type="molecule type" value="Genomic_DNA"/>
</dbReference>
<evidence type="ECO:0000313" key="10">
    <source>
        <dbReference type="EMBL" id="GIE95334.1"/>
    </source>
</evidence>
<dbReference type="GO" id="GO:0046872">
    <property type="term" value="F:metal ion binding"/>
    <property type="evidence" value="ECO:0007669"/>
    <property type="project" value="UniProtKB-KW"/>
</dbReference>
<dbReference type="InterPro" id="IPR048328">
    <property type="entry name" value="Dyp_perox_C"/>
</dbReference>
<dbReference type="Proteomes" id="UP000636960">
    <property type="component" value="Unassembled WGS sequence"/>
</dbReference>
<keyword evidence="4" id="KW-0479">Metal-binding</keyword>
<keyword evidence="3" id="KW-0349">Heme</keyword>
<protein>
    <submittedName>
        <fullName evidence="10">Peroxidase</fullName>
    </submittedName>
</protein>